<dbReference type="AlphaFoldDB" id="A0A6C0ACK6"/>
<accession>A0A6C0ACK6</accession>
<name>A0A6C0ACK6_9ZZZZ</name>
<sequence>MNNNDSKLDGSKDIDFTKTAIIKEDEPEIEKEIKEKKLYEYSIYDTLINTKDAYYSFFDDAIKDGIDYPKFNIFTKNNRLFYLGFGLLIIALIFMIINSLIFTDSESTPKFILKIDRN</sequence>
<dbReference type="EMBL" id="MN740548">
    <property type="protein sequence ID" value="QHS77456.1"/>
    <property type="molecule type" value="Genomic_DNA"/>
</dbReference>
<evidence type="ECO:0000256" key="1">
    <source>
        <dbReference type="SAM" id="Phobius"/>
    </source>
</evidence>
<keyword evidence="1" id="KW-1133">Transmembrane helix</keyword>
<protein>
    <submittedName>
        <fullName evidence="2">Uncharacterized protein</fullName>
    </submittedName>
</protein>
<evidence type="ECO:0000313" key="2">
    <source>
        <dbReference type="EMBL" id="QHS77456.1"/>
    </source>
</evidence>
<keyword evidence="1" id="KW-0812">Transmembrane</keyword>
<proteinExistence type="predicted"/>
<organism evidence="2">
    <name type="scientific">viral metagenome</name>
    <dbReference type="NCBI Taxonomy" id="1070528"/>
    <lineage>
        <taxon>unclassified sequences</taxon>
        <taxon>metagenomes</taxon>
        <taxon>organismal metagenomes</taxon>
    </lineage>
</organism>
<keyword evidence="1" id="KW-0472">Membrane</keyword>
<feature type="transmembrane region" description="Helical" evidence="1">
    <location>
        <begin position="80"/>
        <end position="101"/>
    </location>
</feature>
<reference evidence="2" key="1">
    <citation type="journal article" date="2020" name="Nature">
        <title>Giant virus diversity and host interactions through global metagenomics.</title>
        <authorList>
            <person name="Schulz F."/>
            <person name="Roux S."/>
            <person name="Paez-Espino D."/>
            <person name="Jungbluth S."/>
            <person name="Walsh D.A."/>
            <person name="Denef V.J."/>
            <person name="McMahon K.D."/>
            <person name="Konstantinidis K.T."/>
            <person name="Eloe-Fadrosh E.A."/>
            <person name="Kyrpides N.C."/>
            <person name="Woyke T."/>
        </authorList>
    </citation>
    <scope>NUCLEOTIDE SEQUENCE</scope>
    <source>
        <strain evidence="2">GVMAG-S-1004661-13</strain>
    </source>
</reference>